<dbReference type="InterPro" id="IPR045682">
    <property type="entry name" value="DUF6193"/>
</dbReference>
<protein>
    <submittedName>
        <fullName evidence="1">DUF6193 family natural product biosynthesis protein</fullName>
    </submittedName>
</protein>
<reference evidence="1" key="1">
    <citation type="submission" date="2024-06" db="EMBL/GenBank/DDBJ databases">
        <title>The genome sequences of Kitasatospora sp. strain HUAS MG31.</title>
        <authorList>
            <person name="Mo P."/>
        </authorList>
    </citation>
    <scope>NUCLEOTIDE SEQUENCE</scope>
    <source>
        <strain evidence="1">HUAS MG31</strain>
    </source>
</reference>
<name>A0AAU8JPX8_9ACTN</name>
<dbReference type="RefSeq" id="WP_354637592.1">
    <property type="nucleotide sequence ID" value="NZ_CP159872.1"/>
</dbReference>
<evidence type="ECO:0000313" key="1">
    <source>
        <dbReference type="EMBL" id="XCM77869.1"/>
    </source>
</evidence>
<dbReference type="KEGG" id="kcm:ABWK59_02450"/>
<proteinExistence type="predicted"/>
<organism evidence="1">
    <name type="scientific">Kitasatospora camelliae</name>
    <dbReference type="NCBI Taxonomy" id="3156397"/>
    <lineage>
        <taxon>Bacteria</taxon>
        <taxon>Bacillati</taxon>
        <taxon>Actinomycetota</taxon>
        <taxon>Actinomycetes</taxon>
        <taxon>Kitasatosporales</taxon>
        <taxon>Streptomycetaceae</taxon>
        <taxon>Kitasatospora</taxon>
    </lineage>
</organism>
<dbReference type="Pfam" id="PF19692">
    <property type="entry name" value="DUF6193"/>
    <property type="match status" value="1"/>
</dbReference>
<gene>
    <name evidence="1" type="ORF">ABWK59_02450</name>
</gene>
<dbReference type="EMBL" id="CP159872">
    <property type="protein sequence ID" value="XCM77869.1"/>
    <property type="molecule type" value="Genomic_DNA"/>
</dbReference>
<dbReference type="AlphaFoldDB" id="A0AAU8JPX8"/>
<sequence>MNFGVGSGGSNWGRGVLRELLRQTAEVGGVVLHESDDEWGSLAKYVDAGLGRRVTVYPPDEQHRAFRVVLASDLPSNFPRLAGGWTADPAEVVRAVVAWTGGAGLEETKAQAPCIEFRPWALVHEREPFGGVELEWHLQLDRIHFPPGDRDLRTHALLAAAYAQPVLRRLTPATSMMNVWFSTSVRANWKTHVGHILWVHEKGVYGVHNGSEVIARFETAEEAVALVVATLPEGIGLAR</sequence>
<accession>A0AAU8JPX8</accession>